<gene>
    <name evidence="1" type="ORF">CLPU_1c02180</name>
</gene>
<organism evidence="1 2">
    <name type="scientific">Gottschalkia purinilytica</name>
    <name type="common">Clostridium purinilyticum</name>
    <dbReference type="NCBI Taxonomy" id="1503"/>
    <lineage>
        <taxon>Bacteria</taxon>
        <taxon>Bacillati</taxon>
        <taxon>Bacillota</taxon>
        <taxon>Tissierellia</taxon>
        <taxon>Tissierellales</taxon>
        <taxon>Gottschalkiaceae</taxon>
        <taxon>Gottschalkia</taxon>
    </lineage>
</organism>
<dbReference type="InterPro" id="IPR022555">
    <property type="entry name" value="DUF2577"/>
</dbReference>
<evidence type="ECO:0008006" key="3">
    <source>
        <dbReference type="Google" id="ProtNLM"/>
    </source>
</evidence>
<dbReference type="AlphaFoldDB" id="A0A0L0WEY9"/>
<dbReference type="Pfam" id="PF10844">
    <property type="entry name" value="DUF2577"/>
    <property type="match status" value="1"/>
</dbReference>
<dbReference type="EMBL" id="LGSS01000001">
    <property type="protein sequence ID" value="KNF10053.1"/>
    <property type="molecule type" value="Genomic_DNA"/>
</dbReference>
<proteinExistence type="predicted"/>
<dbReference type="STRING" id="1503.CLPU_1c02180"/>
<comment type="caution">
    <text evidence="1">The sequence shown here is derived from an EMBL/GenBank/DDBJ whole genome shotgun (WGS) entry which is preliminary data.</text>
</comment>
<sequence>MKNNPYSTMLGLMRKHGTIDNPPSLTLATVSSSTPLKIKVSGVEIDTSNILIGEHVIKEKPLNTGDTVAIVPSNDRQTFIVLAKVVRA</sequence>
<keyword evidence="2" id="KW-1185">Reference proteome</keyword>
<name>A0A0L0WEY9_GOTPU</name>
<dbReference type="OrthoDB" id="1908948at2"/>
<reference evidence="2" key="1">
    <citation type="submission" date="2015-07" db="EMBL/GenBank/DDBJ databases">
        <title>Draft genome sequence of the purine-degrading Gottschalkia purinilyticum DSM 1384 (formerly Clostridium purinilyticum).</title>
        <authorList>
            <person name="Poehlein A."/>
            <person name="Schiel-Bengelsdorf B."/>
            <person name="Bengelsdorf F.R."/>
            <person name="Daniel R."/>
            <person name="Duerre P."/>
        </authorList>
    </citation>
    <scope>NUCLEOTIDE SEQUENCE [LARGE SCALE GENOMIC DNA]</scope>
    <source>
        <strain evidence="2">DSM 1384</strain>
    </source>
</reference>
<protein>
    <recommendedName>
        <fullName evidence="3">DUF2577 domain-containing protein</fullName>
    </recommendedName>
</protein>
<evidence type="ECO:0000313" key="1">
    <source>
        <dbReference type="EMBL" id="KNF10053.1"/>
    </source>
</evidence>
<accession>A0A0L0WEY9</accession>
<dbReference type="RefSeq" id="WP_050353782.1">
    <property type="nucleotide sequence ID" value="NZ_LGSS01000001.1"/>
</dbReference>
<dbReference type="Proteomes" id="UP000037267">
    <property type="component" value="Unassembled WGS sequence"/>
</dbReference>
<evidence type="ECO:0000313" key="2">
    <source>
        <dbReference type="Proteomes" id="UP000037267"/>
    </source>
</evidence>